<evidence type="ECO:0000313" key="2">
    <source>
        <dbReference type="EMBL" id="RFA12161.1"/>
    </source>
</evidence>
<feature type="compositionally biased region" description="Low complexity" evidence="1">
    <location>
        <begin position="148"/>
        <end position="159"/>
    </location>
</feature>
<feature type="compositionally biased region" description="Polar residues" evidence="1">
    <location>
        <begin position="124"/>
        <end position="137"/>
    </location>
</feature>
<reference evidence="2 3" key="1">
    <citation type="submission" date="2017-04" db="EMBL/GenBank/DDBJ databases">
        <title>Comparative genome analysis of Subtercola boreus.</title>
        <authorList>
            <person name="Cho Y.-J."/>
            <person name="Cho A."/>
            <person name="Kim O.-S."/>
            <person name="Lee J.-I."/>
        </authorList>
    </citation>
    <scope>NUCLEOTIDE SEQUENCE [LARGE SCALE GENOMIC DNA]</scope>
    <source>
        <strain evidence="2 3">P27479</strain>
    </source>
</reference>
<evidence type="ECO:0000313" key="3">
    <source>
        <dbReference type="Proteomes" id="UP000256541"/>
    </source>
</evidence>
<dbReference type="AlphaFoldDB" id="A0A3E0VR32"/>
<accession>A0A3E0VR32</accession>
<name>A0A3E0VR32_9MICO</name>
<feature type="region of interest" description="Disordered" evidence="1">
    <location>
        <begin position="121"/>
        <end position="168"/>
    </location>
</feature>
<dbReference type="RefSeq" id="WP_116412937.1">
    <property type="nucleotide sequence ID" value="NZ_NBXB01000045.1"/>
</dbReference>
<organism evidence="2 3">
    <name type="scientific">Subtercola boreus</name>
    <dbReference type="NCBI Taxonomy" id="120213"/>
    <lineage>
        <taxon>Bacteria</taxon>
        <taxon>Bacillati</taxon>
        <taxon>Actinomycetota</taxon>
        <taxon>Actinomycetes</taxon>
        <taxon>Micrococcales</taxon>
        <taxon>Microbacteriaceae</taxon>
        <taxon>Subtercola</taxon>
    </lineage>
</organism>
<evidence type="ECO:0000256" key="1">
    <source>
        <dbReference type="SAM" id="MobiDB-lite"/>
    </source>
</evidence>
<proteinExistence type="predicted"/>
<dbReference type="Proteomes" id="UP000256541">
    <property type="component" value="Unassembled WGS sequence"/>
</dbReference>
<sequence>MARIKHPNPPSKGTFIDRLGGLKFYDGYAYVDLADKPNLHAALIQHKYDIEYDVDDLFTDQPEEITATMLEDLTIAELRDIANVEGIDIPKQARKKAEIISAIEACQTIRILEDGQAPAEPLNADSTVSGETVTLPSDSFGLLPPAPAGATANAVADPADGTNHRTEE</sequence>
<gene>
    <name evidence="2" type="ORF">B7R22_17180</name>
</gene>
<dbReference type="EMBL" id="NBXB01000045">
    <property type="protein sequence ID" value="RFA12161.1"/>
    <property type="molecule type" value="Genomic_DNA"/>
</dbReference>
<protein>
    <submittedName>
        <fullName evidence="2">Uncharacterized protein</fullName>
    </submittedName>
</protein>
<comment type="caution">
    <text evidence="2">The sequence shown here is derived from an EMBL/GenBank/DDBJ whole genome shotgun (WGS) entry which is preliminary data.</text>
</comment>
<dbReference type="OrthoDB" id="5123993at2"/>